<gene>
    <name evidence="3" type="ORF">BVRB_015260</name>
</gene>
<feature type="region of interest" description="Disordered" evidence="1">
    <location>
        <begin position="153"/>
        <end position="190"/>
    </location>
</feature>
<dbReference type="ExpressionAtlas" id="A0A0J8B4M9">
    <property type="expression patterns" value="baseline and differential"/>
</dbReference>
<evidence type="ECO:0000256" key="2">
    <source>
        <dbReference type="SAM" id="Phobius"/>
    </source>
</evidence>
<organism evidence="3 4">
    <name type="scientific">Beta vulgaris subsp. vulgaris</name>
    <name type="common">Beet</name>
    <dbReference type="NCBI Taxonomy" id="3555"/>
    <lineage>
        <taxon>Eukaryota</taxon>
        <taxon>Viridiplantae</taxon>
        <taxon>Streptophyta</taxon>
        <taxon>Embryophyta</taxon>
        <taxon>Tracheophyta</taxon>
        <taxon>Spermatophyta</taxon>
        <taxon>Magnoliopsida</taxon>
        <taxon>eudicotyledons</taxon>
        <taxon>Gunneridae</taxon>
        <taxon>Pentapetalae</taxon>
        <taxon>Caryophyllales</taxon>
        <taxon>Chenopodiaceae</taxon>
        <taxon>Betoideae</taxon>
        <taxon>Beta</taxon>
    </lineage>
</organism>
<dbReference type="AlphaFoldDB" id="A0A0J8B4M9"/>
<dbReference type="EMBL" id="KQ090861">
    <property type="protein sequence ID" value="KMS94792.1"/>
    <property type="molecule type" value="Genomic_DNA"/>
</dbReference>
<proteinExistence type="predicted"/>
<accession>A0A0J8B4M9</accession>
<keyword evidence="2" id="KW-1133">Transmembrane helix</keyword>
<protein>
    <submittedName>
        <fullName evidence="3">Uncharacterized protein</fullName>
    </submittedName>
</protein>
<evidence type="ECO:0000313" key="4">
    <source>
        <dbReference type="Proteomes" id="UP000035740"/>
    </source>
</evidence>
<dbReference type="Gramene" id="KMS94792">
    <property type="protein sequence ID" value="KMS94792"/>
    <property type="gene ID" value="BVRB_015260"/>
</dbReference>
<evidence type="ECO:0000313" key="3">
    <source>
        <dbReference type="EMBL" id="KMS94792.1"/>
    </source>
</evidence>
<keyword evidence="4" id="KW-1185">Reference proteome</keyword>
<evidence type="ECO:0000256" key="1">
    <source>
        <dbReference type="SAM" id="MobiDB-lite"/>
    </source>
</evidence>
<keyword evidence="2" id="KW-0812">Transmembrane</keyword>
<keyword evidence="2" id="KW-0472">Membrane</keyword>
<feature type="transmembrane region" description="Helical" evidence="2">
    <location>
        <begin position="68"/>
        <end position="87"/>
    </location>
</feature>
<dbReference type="Proteomes" id="UP000035740">
    <property type="component" value="Unassembled WGS sequence"/>
</dbReference>
<dbReference type="InterPro" id="IPR052843">
    <property type="entry name" value="ER_body_metal_sequester"/>
</dbReference>
<dbReference type="OrthoDB" id="1752021at2759"/>
<dbReference type="PANTHER" id="PTHR38937:SF2">
    <property type="entry name" value="MEMBRANE PROTEIN OF ER BODY-LIKE PROTEIN ISOFORM X1"/>
    <property type="match status" value="1"/>
</dbReference>
<dbReference type="PANTHER" id="PTHR38937">
    <property type="entry name" value="MEMBRANE PROTEIN OF ER BODY-LIKE PROTEIN"/>
    <property type="match status" value="1"/>
</dbReference>
<name>A0A0J8B4M9_BETVV</name>
<reference evidence="3 4" key="1">
    <citation type="journal article" date="2014" name="Nature">
        <title>The genome of the recently domesticated crop plant sugar beet (Beta vulgaris).</title>
        <authorList>
            <person name="Dohm J.C."/>
            <person name="Minoche A.E."/>
            <person name="Holtgrawe D."/>
            <person name="Capella-Gutierrez S."/>
            <person name="Zakrzewski F."/>
            <person name="Tafer H."/>
            <person name="Rupp O."/>
            <person name="Sorensen T.R."/>
            <person name="Stracke R."/>
            <person name="Reinhardt R."/>
            <person name="Goesmann A."/>
            <person name="Kraft T."/>
            <person name="Schulz B."/>
            <person name="Stadler P.F."/>
            <person name="Schmidt T."/>
            <person name="Gabaldon T."/>
            <person name="Lehrach H."/>
            <person name="Weisshaar B."/>
            <person name="Himmelbauer H."/>
        </authorList>
    </citation>
    <scope>NUCLEOTIDE SEQUENCE [LARGE SCALE GENOMIC DNA]</scope>
    <source>
        <tissue evidence="3">Taproot</tissue>
    </source>
</reference>
<sequence>MPSVTHPDASGLGPSLGIKQPLLEHPLELPRPGVSGLDIIKAIVYGGLLECITSLSVITSAAGGDATTLNIVALGLANVFGGLIVLLHSVQKYHHTRVNLLHHPFRQHINRLIVILCKIADVPVPPEHKPLVTPGAVAETGFPLWFLTCCQPSMDESRSKPPKEPGTGVVHHEREPPAAPSDDIQVPLVP</sequence>